<sequence length="77" mass="8144">MSCCRISKQELASPGGIVMVEIWVPPPVIVRTSFGRGPARASYPWPGDWLLGLSTRTIAGGCQSDDPDASAGRGQTQ</sequence>
<organism evidence="1 2">
    <name type="scientific">Araneus ventricosus</name>
    <name type="common">Orbweaver spider</name>
    <name type="synonym">Epeira ventricosa</name>
    <dbReference type="NCBI Taxonomy" id="182803"/>
    <lineage>
        <taxon>Eukaryota</taxon>
        <taxon>Metazoa</taxon>
        <taxon>Ecdysozoa</taxon>
        <taxon>Arthropoda</taxon>
        <taxon>Chelicerata</taxon>
        <taxon>Arachnida</taxon>
        <taxon>Araneae</taxon>
        <taxon>Araneomorphae</taxon>
        <taxon>Entelegynae</taxon>
        <taxon>Araneoidea</taxon>
        <taxon>Araneidae</taxon>
        <taxon>Araneus</taxon>
    </lineage>
</organism>
<proteinExistence type="predicted"/>
<reference evidence="1 2" key="1">
    <citation type="journal article" date="2019" name="Sci. Rep.">
        <title>Orb-weaving spider Araneus ventricosus genome elucidates the spidroin gene catalogue.</title>
        <authorList>
            <person name="Kono N."/>
            <person name="Nakamura H."/>
            <person name="Ohtoshi R."/>
            <person name="Moran D.A.P."/>
            <person name="Shinohara A."/>
            <person name="Yoshida Y."/>
            <person name="Fujiwara M."/>
            <person name="Mori M."/>
            <person name="Tomita M."/>
            <person name="Arakawa K."/>
        </authorList>
    </citation>
    <scope>NUCLEOTIDE SEQUENCE [LARGE SCALE GENOMIC DNA]</scope>
</reference>
<evidence type="ECO:0000313" key="1">
    <source>
        <dbReference type="EMBL" id="GBL71913.1"/>
    </source>
</evidence>
<feature type="non-terminal residue" evidence="1">
    <location>
        <position position="77"/>
    </location>
</feature>
<name>A0A4Y1ZYJ8_ARAVE</name>
<evidence type="ECO:0000313" key="2">
    <source>
        <dbReference type="Proteomes" id="UP000499080"/>
    </source>
</evidence>
<dbReference type="Proteomes" id="UP000499080">
    <property type="component" value="Unassembled WGS sequence"/>
</dbReference>
<keyword evidence="2" id="KW-1185">Reference proteome</keyword>
<gene>
    <name evidence="1" type="ORF">AVEN_103577_1</name>
</gene>
<dbReference type="EMBL" id="BGPR01154539">
    <property type="protein sequence ID" value="GBL71913.1"/>
    <property type="molecule type" value="Genomic_DNA"/>
</dbReference>
<accession>A0A4Y1ZYJ8</accession>
<dbReference type="AlphaFoldDB" id="A0A4Y1ZYJ8"/>
<protein>
    <submittedName>
        <fullName evidence="1">Uncharacterized protein</fullName>
    </submittedName>
</protein>
<comment type="caution">
    <text evidence="1">The sequence shown here is derived from an EMBL/GenBank/DDBJ whole genome shotgun (WGS) entry which is preliminary data.</text>
</comment>